<dbReference type="EMBL" id="CP036434">
    <property type="protein sequence ID" value="QDV05647.1"/>
    <property type="molecule type" value="Genomic_DNA"/>
</dbReference>
<feature type="compositionally biased region" description="Gly residues" evidence="1">
    <location>
        <begin position="1"/>
        <end position="15"/>
    </location>
</feature>
<gene>
    <name evidence="2" type="ORF">Poly30_11460</name>
</gene>
<accession>A0A518ENI1</accession>
<feature type="region of interest" description="Disordered" evidence="1">
    <location>
        <begin position="1"/>
        <end position="23"/>
    </location>
</feature>
<keyword evidence="3" id="KW-1185">Reference proteome</keyword>
<dbReference type="Proteomes" id="UP000320390">
    <property type="component" value="Chromosome"/>
</dbReference>
<evidence type="ECO:0000313" key="2">
    <source>
        <dbReference type="EMBL" id="QDV05647.1"/>
    </source>
</evidence>
<reference evidence="2 3" key="1">
    <citation type="submission" date="2019-02" db="EMBL/GenBank/DDBJ databases">
        <title>Deep-cultivation of Planctomycetes and their phenomic and genomic characterization uncovers novel biology.</title>
        <authorList>
            <person name="Wiegand S."/>
            <person name="Jogler M."/>
            <person name="Boedeker C."/>
            <person name="Pinto D."/>
            <person name="Vollmers J."/>
            <person name="Rivas-Marin E."/>
            <person name="Kohn T."/>
            <person name="Peeters S.H."/>
            <person name="Heuer A."/>
            <person name="Rast P."/>
            <person name="Oberbeckmann S."/>
            <person name="Bunk B."/>
            <person name="Jeske O."/>
            <person name="Meyerdierks A."/>
            <person name="Storesund J.E."/>
            <person name="Kallscheuer N."/>
            <person name="Luecker S."/>
            <person name="Lage O.M."/>
            <person name="Pohl T."/>
            <person name="Merkel B.J."/>
            <person name="Hornburger P."/>
            <person name="Mueller R.-W."/>
            <person name="Bruemmer F."/>
            <person name="Labrenz M."/>
            <person name="Spormann A.M."/>
            <person name="Op den Camp H."/>
            <person name="Overmann J."/>
            <person name="Amann R."/>
            <person name="Jetten M.S.M."/>
            <person name="Mascher T."/>
            <person name="Medema M.H."/>
            <person name="Devos D.P."/>
            <person name="Kaster A.-K."/>
            <person name="Ovreas L."/>
            <person name="Rohde M."/>
            <person name="Galperin M.Y."/>
            <person name="Jogler C."/>
        </authorList>
    </citation>
    <scope>NUCLEOTIDE SEQUENCE [LARGE SCALE GENOMIC DNA]</scope>
    <source>
        <strain evidence="2 3">Poly30</strain>
    </source>
</reference>
<protein>
    <submittedName>
        <fullName evidence="2">Uncharacterized protein</fullName>
    </submittedName>
</protein>
<evidence type="ECO:0000313" key="3">
    <source>
        <dbReference type="Proteomes" id="UP000320390"/>
    </source>
</evidence>
<sequence length="44" mass="4474">MRGLRLGDGGLGGQRTGNVPTDLTDPALNVAGYFGCAVSRSEPP</sequence>
<name>A0A518ENI1_9BACT</name>
<organism evidence="2 3">
    <name type="scientific">Saltatorellus ferox</name>
    <dbReference type="NCBI Taxonomy" id="2528018"/>
    <lineage>
        <taxon>Bacteria</taxon>
        <taxon>Pseudomonadati</taxon>
        <taxon>Planctomycetota</taxon>
        <taxon>Planctomycetia</taxon>
        <taxon>Planctomycetia incertae sedis</taxon>
        <taxon>Saltatorellus</taxon>
    </lineage>
</organism>
<dbReference type="AlphaFoldDB" id="A0A518ENI1"/>
<proteinExistence type="predicted"/>
<evidence type="ECO:0000256" key="1">
    <source>
        <dbReference type="SAM" id="MobiDB-lite"/>
    </source>
</evidence>